<evidence type="ECO:0000256" key="1">
    <source>
        <dbReference type="ARBA" id="ARBA00004141"/>
    </source>
</evidence>
<keyword evidence="5 6" id="KW-0472">Membrane</keyword>
<accession>A0A849BMP4</accession>
<keyword evidence="4 6" id="KW-1133">Transmembrane helix</keyword>
<dbReference type="PANTHER" id="PTHR12778">
    <property type="entry name" value="SOLUTE CARRIER FAMILY 33 ACETYL-COA TRANSPORTER -RELATED"/>
    <property type="match status" value="1"/>
</dbReference>
<comment type="subcellular location">
    <subcellularLocation>
        <location evidence="1">Membrane</location>
        <topology evidence="1">Multi-pass membrane protein</topology>
    </subcellularLocation>
</comment>
<feature type="transmembrane region" description="Helical" evidence="6">
    <location>
        <begin position="37"/>
        <end position="54"/>
    </location>
</feature>
<protein>
    <submittedName>
        <fullName evidence="7">MFS transporter</fullName>
    </submittedName>
</protein>
<dbReference type="Pfam" id="PF07690">
    <property type="entry name" value="MFS_1"/>
    <property type="match status" value="1"/>
</dbReference>
<comment type="caution">
    <text evidence="7">The sequence shown here is derived from an EMBL/GenBank/DDBJ whole genome shotgun (WGS) entry which is preliminary data.</text>
</comment>
<evidence type="ECO:0000313" key="7">
    <source>
        <dbReference type="EMBL" id="NNH22317.1"/>
    </source>
</evidence>
<feature type="transmembrane region" description="Helical" evidence="6">
    <location>
        <begin position="281"/>
        <end position="302"/>
    </location>
</feature>
<gene>
    <name evidence="7" type="ORF">HLB09_04295</name>
</gene>
<feature type="transmembrane region" description="Helical" evidence="6">
    <location>
        <begin position="91"/>
        <end position="109"/>
    </location>
</feature>
<dbReference type="GO" id="GO:0016020">
    <property type="term" value="C:membrane"/>
    <property type="evidence" value="ECO:0007669"/>
    <property type="project" value="UniProtKB-SubCell"/>
</dbReference>
<evidence type="ECO:0000256" key="5">
    <source>
        <dbReference type="ARBA" id="ARBA00023136"/>
    </source>
</evidence>
<feature type="transmembrane region" description="Helical" evidence="6">
    <location>
        <begin position="248"/>
        <end position="274"/>
    </location>
</feature>
<name>A0A849BMP4_9ACTN</name>
<proteinExistence type="predicted"/>
<dbReference type="EMBL" id="JABEMA010000033">
    <property type="protein sequence ID" value="NNH22317.1"/>
    <property type="molecule type" value="Genomic_DNA"/>
</dbReference>
<dbReference type="InterPro" id="IPR004752">
    <property type="entry name" value="AmpG_permease/AT-1"/>
</dbReference>
<evidence type="ECO:0000256" key="3">
    <source>
        <dbReference type="ARBA" id="ARBA00022692"/>
    </source>
</evidence>
<reference evidence="7 8" key="1">
    <citation type="submission" date="2020-05" db="EMBL/GenBank/DDBJ databases">
        <title>MicrobeNet Type strains.</title>
        <authorList>
            <person name="Nicholson A.C."/>
        </authorList>
    </citation>
    <scope>NUCLEOTIDE SEQUENCE [LARGE SCALE GENOMIC DNA]</scope>
    <source>
        <strain evidence="7 8">JCM 14547</strain>
    </source>
</reference>
<feature type="transmembrane region" description="Helical" evidence="6">
    <location>
        <begin position="308"/>
        <end position="333"/>
    </location>
</feature>
<evidence type="ECO:0000313" key="8">
    <source>
        <dbReference type="Proteomes" id="UP000555552"/>
    </source>
</evidence>
<organism evidence="7 8">
    <name type="scientific">Pseudokineococcus marinus</name>
    <dbReference type="NCBI Taxonomy" id="351215"/>
    <lineage>
        <taxon>Bacteria</taxon>
        <taxon>Bacillati</taxon>
        <taxon>Actinomycetota</taxon>
        <taxon>Actinomycetes</taxon>
        <taxon>Kineosporiales</taxon>
        <taxon>Kineosporiaceae</taxon>
        <taxon>Pseudokineococcus</taxon>
    </lineage>
</organism>
<feature type="transmembrane region" description="Helical" evidence="6">
    <location>
        <begin position="7"/>
        <end position="25"/>
    </location>
</feature>
<evidence type="ECO:0000256" key="4">
    <source>
        <dbReference type="ARBA" id="ARBA00022989"/>
    </source>
</evidence>
<dbReference type="Gene3D" id="1.20.1250.20">
    <property type="entry name" value="MFS general substrate transporter like domains"/>
    <property type="match status" value="1"/>
</dbReference>
<feature type="transmembrane region" description="Helical" evidence="6">
    <location>
        <begin position="160"/>
        <end position="180"/>
    </location>
</feature>
<dbReference type="InterPro" id="IPR036259">
    <property type="entry name" value="MFS_trans_sf"/>
</dbReference>
<dbReference type="Proteomes" id="UP000555552">
    <property type="component" value="Unassembled WGS sequence"/>
</dbReference>
<dbReference type="SUPFAM" id="SSF103473">
    <property type="entry name" value="MFS general substrate transporter"/>
    <property type="match status" value="1"/>
</dbReference>
<keyword evidence="2" id="KW-0813">Transport</keyword>
<dbReference type="PANTHER" id="PTHR12778:SF10">
    <property type="entry name" value="MAJOR FACILITATOR SUPERFAMILY DOMAIN-CONTAINING PROTEIN 3"/>
    <property type="match status" value="1"/>
</dbReference>
<evidence type="ECO:0000256" key="6">
    <source>
        <dbReference type="SAM" id="Phobius"/>
    </source>
</evidence>
<keyword evidence="3 6" id="KW-0812">Transmembrane</keyword>
<dbReference type="InterPro" id="IPR011701">
    <property type="entry name" value="MFS"/>
</dbReference>
<feature type="transmembrane region" description="Helical" evidence="6">
    <location>
        <begin position="217"/>
        <end position="236"/>
    </location>
</feature>
<sequence length="409" mass="41204">MLLGSLWVTQYIGIGFLTVGLVAVLRDAGTSLDTLALLSLLGLVWPLKVLWAPLLDRFGSRRLGHYRSWLLVLQTGMVLALLAMLPLDDPAARLGPLAALAAVFVLLSATQDVAADALSVRLLRPADRGVAGGVQVAASYLGTVLGGGVCVLVYDRWGWHAAVLLLAALTLVALGVVAAFREPPRADGGAGGSAAASRGGVPWGAVVSVFRRPGVPAWALVVVPLLYGGVAGVWSLTSPALVDAGWSLARIGVVTGVVVSVPALVAGLVSGWLVRRLGRSAVLVAGGAVLVVSTAGVVPLLLGSAPLAWTVTALSGFLVAYTALNVVIYTVSMDLSRPATGGSDFTALTTVALLVSFAAGSLALLVAGLGGYVLSAVVFAAVGLAGVGLGVRWLRSPAGRAAASGVPAA</sequence>
<dbReference type="GO" id="GO:0022857">
    <property type="term" value="F:transmembrane transporter activity"/>
    <property type="evidence" value="ECO:0007669"/>
    <property type="project" value="InterPro"/>
</dbReference>
<evidence type="ECO:0000256" key="2">
    <source>
        <dbReference type="ARBA" id="ARBA00022448"/>
    </source>
</evidence>
<feature type="transmembrane region" description="Helical" evidence="6">
    <location>
        <begin position="372"/>
        <end position="394"/>
    </location>
</feature>
<feature type="transmembrane region" description="Helical" evidence="6">
    <location>
        <begin position="130"/>
        <end position="154"/>
    </location>
</feature>
<dbReference type="AlphaFoldDB" id="A0A849BMP4"/>
<feature type="transmembrane region" description="Helical" evidence="6">
    <location>
        <begin position="66"/>
        <end position="85"/>
    </location>
</feature>
<keyword evidence="8" id="KW-1185">Reference proteome</keyword>
<feature type="transmembrane region" description="Helical" evidence="6">
    <location>
        <begin position="345"/>
        <end position="366"/>
    </location>
</feature>